<evidence type="ECO:0000256" key="8">
    <source>
        <dbReference type="ARBA" id="ARBA00023136"/>
    </source>
</evidence>
<dbReference type="RefSeq" id="WP_039635361.1">
    <property type="nucleotide sequence ID" value="NZ_AYSO01000019.1"/>
</dbReference>
<dbReference type="FunFam" id="3.40.50.300:FF:000221">
    <property type="entry name" value="Multidrug ABC transporter ATP-binding protein"/>
    <property type="match status" value="1"/>
</dbReference>
<keyword evidence="4 9" id="KW-0812">Transmembrane</keyword>
<dbReference type="GO" id="GO:0034040">
    <property type="term" value="F:ATPase-coupled lipid transmembrane transporter activity"/>
    <property type="evidence" value="ECO:0007669"/>
    <property type="project" value="TreeGrafter"/>
</dbReference>
<dbReference type="STRING" id="29341.RSJ17_20495"/>
<dbReference type="InterPro" id="IPR039421">
    <property type="entry name" value="Type_1_exporter"/>
</dbReference>
<dbReference type="InterPro" id="IPR036640">
    <property type="entry name" value="ABC1_TM_sf"/>
</dbReference>
<dbReference type="GO" id="GO:0005524">
    <property type="term" value="F:ATP binding"/>
    <property type="evidence" value="ECO:0007669"/>
    <property type="project" value="UniProtKB-KW"/>
</dbReference>
<protein>
    <submittedName>
        <fullName evidence="11">ABC transporter family protein</fullName>
    </submittedName>
</protein>
<evidence type="ECO:0000313" key="11">
    <source>
        <dbReference type="EMBL" id="KIE45474.1"/>
    </source>
</evidence>
<keyword evidence="5" id="KW-0547">Nucleotide-binding</keyword>
<dbReference type="Gene3D" id="3.40.50.300">
    <property type="entry name" value="P-loop containing nucleotide triphosphate hydrolases"/>
    <property type="match status" value="1"/>
</dbReference>
<dbReference type="PROSITE" id="PS00211">
    <property type="entry name" value="ABC_TRANSPORTER_1"/>
    <property type="match status" value="1"/>
</dbReference>
<dbReference type="OrthoDB" id="9762778at2"/>
<evidence type="ECO:0000256" key="3">
    <source>
        <dbReference type="ARBA" id="ARBA00022475"/>
    </source>
</evidence>
<keyword evidence="6" id="KW-0067">ATP-binding</keyword>
<dbReference type="SUPFAM" id="SSF90123">
    <property type="entry name" value="ABC transporter transmembrane region"/>
    <property type="match status" value="1"/>
</dbReference>
<evidence type="ECO:0000256" key="4">
    <source>
        <dbReference type="ARBA" id="ARBA00022692"/>
    </source>
</evidence>
<feature type="transmembrane region" description="Helical" evidence="9">
    <location>
        <begin position="269"/>
        <end position="290"/>
    </location>
</feature>
<accession>A0A0C1TXR8</accession>
<keyword evidence="2" id="KW-0813">Transport</keyword>
<dbReference type="GO" id="GO:0005886">
    <property type="term" value="C:plasma membrane"/>
    <property type="evidence" value="ECO:0007669"/>
    <property type="project" value="UniProtKB-SubCell"/>
</dbReference>
<keyword evidence="8 9" id="KW-0472">Membrane</keyword>
<evidence type="ECO:0000256" key="2">
    <source>
        <dbReference type="ARBA" id="ARBA00022448"/>
    </source>
</evidence>
<comment type="caution">
    <text evidence="11">The sequence shown here is derived from an EMBL/GenBank/DDBJ whole genome shotgun (WGS) entry which is preliminary data.</text>
</comment>
<keyword evidence="3" id="KW-1003">Cell membrane</keyword>
<dbReference type="PANTHER" id="PTHR24221:SF397">
    <property type="entry name" value="ABC TRANSPORTER, ATP-BINDING TRANSMEMBRANE PROTEIN"/>
    <property type="match status" value="1"/>
</dbReference>
<dbReference type="InterPro" id="IPR003439">
    <property type="entry name" value="ABC_transporter-like_ATP-bd"/>
</dbReference>
<evidence type="ECO:0000256" key="1">
    <source>
        <dbReference type="ARBA" id="ARBA00004651"/>
    </source>
</evidence>
<evidence type="ECO:0000256" key="6">
    <source>
        <dbReference type="ARBA" id="ARBA00022840"/>
    </source>
</evidence>
<sequence length="574" mass="63425">MNPNKVMKKNGRFYLSMTLNMLEGLLSGCNFMMLYYSIQALWNHNLNIKLLLSLTGGLALVFIIRLISYSIGYTQGQIGGANVSRNIRLFLGDKIKKISLARFTKGQTGEYINVVTSNVNNYEKILTHKSGDIVKNIVLSLMVILFMGSVYSPVGLILLIADLMVIPALWLSFRSVKKYGSEKNQILADNVSNIVEYITGIQTFRAYGIGGTKNKAVTDSMRSYSNVSYVYEKKVIPVGVTFNIIAWCSLPATIIAAGNAWMSGILDTAAFLMVSMIPIFVSKLAGTIFIDCTSYKNLMISKGKITQIINEQEERKSDVIFTPKAHDICFEDVNFSYVEGEPILTGVNFTAEDKKLTAIVGDSGSGKSTILNLISKYYEPQAGDIKIGGISINDIDGEKVLSQISMVDQDVFLFNDTIKNNIRYARPSATDAEIVEACRLANCANFIEKLENGYDTPVGENGNQISGGERQRISIARAILKNSPIILLDEATASLDIENELAVKEAILNLLKAKKTVIMIAHTLSIIKNADKILVVSNGKVIEQGTHSELIKKRGKYNAMWQAEEQIYRIKENA</sequence>
<dbReference type="InterPro" id="IPR011527">
    <property type="entry name" value="ABC1_TM_dom"/>
</dbReference>
<dbReference type="InterPro" id="IPR017871">
    <property type="entry name" value="ABC_transporter-like_CS"/>
</dbReference>
<dbReference type="GO" id="GO:0140359">
    <property type="term" value="F:ABC-type transporter activity"/>
    <property type="evidence" value="ECO:0007669"/>
    <property type="project" value="InterPro"/>
</dbReference>
<feature type="transmembrane region" description="Helical" evidence="9">
    <location>
        <begin position="235"/>
        <end position="257"/>
    </location>
</feature>
<dbReference type="SMART" id="SM00382">
    <property type="entry name" value="AAA"/>
    <property type="match status" value="1"/>
</dbReference>
<feature type="transmembrane region" description="Helical" evidence="9">
    <location>
        <begin position="156"/>
        <end position="173"/>
    </location>
</feature>
<dbReference type="GO" id="GO:0016887">
    <property type="term" value="F:ATP hydrolysis activity"/>
    <property type="evidence" value="ECO:0007669"/>
    <property type="project" value="InterPro"/>
</dbReference>
<dbReference type="PANTHER" id="PTHR24221">
    <property type="entry name" value="ATP-BINDING CASSETTE SUB-FAMILY B"/>
    <property type="match status" value="1"/>
</dbReference>
<proteinExistence type="predicted"/>
<dbReference type="Gene3D" id="1.20.1560.10">
    <property type="entry name" value="ABC transporter type 1, transmembrane domain"/>
    <property type="match status" value="1"/>
</dbReference>
<evidence type="ECO:0000259" key="10">
    <source>
        <dbReference type="SMART" id="SM00382"/>
    </source>
</evidence>
<evidence type="ECO:0000256" key="9">
    <source>
        <dbReference type="SAM" id="Phobius"/>
    </source>
</evidence>
<dbReference type="EMBL" id="AYSO01000019">
    <property type="protein sequence ID" value="KIE45474.1"/>
    <property type="molecule type" value="Genomic_DNA"/>
</dbReference>
<dbReference type="InterPro" id="IPR027417">
    <property type="entry name" value="P-loop_NTPase"/>
</dbReference>
<dbReference type="Proteomes" id="UP000031366">
    <property type="component" value="Unassembled WGS sequence"/>
</dbReference>
<evidence type="ECO:0000313" key="12">
    <source>
        <dbReference type="Proteomes" id="UP000031366"/>
    </source>
</evidence>
<feature type="transmembrane region" description="Helical" evidence="9">
    <location>
        <begin position="48"/>
        <end position="67"/>
    </location>
</feature>
<reference evidence="11 12" key="1">
    <citation type="journal article" date="2015" name="Infect. Genet. Evol.">
        <title>Genomic sequences of six botulinum neurotoxin-producing strains representing three clostridial species illustrate the mobility and diversity of botulinum neurotoxin genes.</title>
        <authorList>
            <person name="Smith T.J."/>
            <person name="Hill K.K."/>
            <person name="Xie G."/>
            <person name="Foley B.T."/>
            <person name="Williamson C.H."/>
            <person name="Foster J.T."/>
            <person name="Johnson S.L."/>
            <person name="Chertkov O."/>
            <person name="Teshima H."/>
            <person name="Gibbons H.S."/>
            <person name="Johnsky L.A."/>
            <person name="Karavis M.A."/>
            <person name="Smith L.A."/>
        </authorList>
    </citation>
    <scope>NUCLEOTIDE SEQUENCE [LARGE SCALE GENOMIC DNA]</scope>
    <source>
        <strain evidence="11 12">CDC 2741</strain>
    </source>
</reference>
<keyword evidence="7 9" id="KW-1133">Transmembrane helix</keyword>
<gene>
    <name evidence="11" type="ORF">U732_2751</name>
</gene>
<feature type="transmembrane region" description="Helical" evidence="9">
    <location>
        <begin position="12"/>
        <end position="36"/>
    </location>
</feature>
<dbReference type="Pfam" id="PF00005">
    <property type="entry name" value="ABC_tran"/>
    <property type="match status" value="1"/>
</dbReference>
<evidence type="ECO:0000256" key="7">
    <source>
        <dbReference type="ARBA" id="ARBA00022989"/>
    </source>
</evidence>
<dbReference type="SUPFAM" id="SSF52540">
    <property type="entry name" value="P-loop containing nucleoside triphosphate hydrolases"/>
    <property type="match status" value="1"/>
</dbReference>
<feature type="domain" description="AAA+ ATPase" evidence="10">
    <location>
        <begin position="353"/>
        <end position="540"/>
    </location>
</feature>
<feature type="transmembrane region" description="Helical" evidence="9">
    <location>
        <begin position="133"/>
        <end position="150"/>
    </location>
</feature>
<dbReference type="Pfam" id="PF00664">
    <property type="entry name" value="ABC_membrane"/>
    <property type="match status" value="1"/>
</dbReference>
<comment type="subcellular location">
    <subcellularLocation>
        <location evidence="1">Cell membrane</location>
        <topology evidence="1">Multi-pass membrane protein</topology>
    </subcellularLocation>
</comment>
<dbReference type="AlphaFoldDB" id="A0A0C1TXR8"/>
<evidence type="ECO:0000256" key="5">
    <source>
        <dbReference type="ARBA" id="ARBA00022741"/>
    </source>
</evidence>
<name>A0A0C1TXR8_9CLOT</name>
<organism evidence="11 12">
    <name type="scientific">Clostridium argentinense CDC 2741</name>
    <dbReference type="NCBI Taxonomy" id="1418104"/>
    <lineage>
        <taxon>Bacteria</taxon>
        <taxon>Bacillati</taxon>
        <taxon>Bacillota</taxon>
        <taxon>Clostridia</taxon>
        <taxon>Eubacteriales</taxon>
        <taxon>Clostridiaceae</taxon>
        <taxon>Clostridium</taxon>
    </lineage>
</organism>
<keyword evidence="12" id="KW-1185">Reference proteome</keyword>
<dbReference type="InterPro" id="IPR003593">
    <property type="entry name" value="AAA+_ATPase"/>
</dbReference>